<proteinExistence type="predicted"/>
<protein>
    <submittedName>
        <fullName evidence="9">Uncharacterized protein</fullName>
    </submittedName>
</protein>
<accession>A0AAD2FU63</accession>
<gene>
    <name evidence="9" type="ORF">CYCCA115_LOCUS13906</name>
</gene>
<dbReference type="InterPro" id="IPR009617">
    <property type="entry name" value="Seipin"/>
</dbReference>
<dbReference type="EMBL" id="CAKOGP040001822">
    <property type="protein sequence ID" value="CAJ1953176.1"/>
    <property type="molecule type" value="Genomic_DNA"/>
</dbReference>
<dbReference type="Proteomes" id="UP001295423">
    <property type="component" value="Unassembled WGS sequence"/>
</dbReference>
<dbReference type="GO" id="GO:0006629">
    <property type="term" value="P:lipid metabolic process"/>
    <property type="evidence" value="ECO:0007669"/>
    <property type="project" value="UniProtKB-KW"/>
</dbReference>
<evidence type="ECO:0000256" key="7">
    <source>
        <dbReference type="SAM" id="MobiDB-lite"/>
    </source>
</evidence>
<feature type="compositionally biased region" description="Polar residues" evidence="7">
    <location>
        <begin position="331"/>
        <end position="349"/>
    </location>
</feature>
<keyword evidence="3" id="KW-0256">Endoplasmic reticulum</keyword>
<evidence type="ECO:0000256" key="8">
    <source>
        <dbReference type="SAM" id="Phobius"/>
    </source>
</evidence>
<comment type="subcellular location">
    <subcellularLocation>
        <location evidence="1">Endoplasmic reticulum membrane</location>
        <topology evidence="1">Multi-pass membrane protein</topology>
    </subcellularLocation>
</comment>
<keyword evidence="6 8" id="KW-0472">Membrane</keyword>
<comment type="caution">
    <text evidence="9">The sequence shown here is derived from an EMBL/GenBank/DDBJ whole genome shotgun (WGS) entry which is preliminary data.</text>
</comment>
<evidence type="ECO:0000256" key="1">
    <source>
        <dbReference type="ARBA" id="ARBA00004477"/>
    </source>
</evidence>
<dbReference type="CDD" id="cd23995">
    <property type="entry name" value="Seipin_BSCL2_like"/>
    <property type="match status" value="1"/>
</dbReference>
<evidence type="ECO:0000313" key="9">
    <source>
        <dbReference type="EMBL" id="CAJ1953176.1"/>
    </source>
</evidence>
<feature type="transmembrane region" description="Helical" evidence="8">
    <location>
        <begin position="60"/>
        <end position="82"/>
    </location>
</feature>
<evidence type="ECO:0000256" key="3">
    <source>
        <dbReference type="ARBA" id="ARBA00022824"/>
    </source>
</evidence>
<name>A0AAD2FU63_9STRA</name>
<evidence type="ECO:0000256" key="2">
    <source>
        <dbReference type="ARBA" id="ARBA00022692"/>
    </source>
</evidence>
<keyword evidence="5" id="KW-0443">Lipid metabolism</keyword>
<evidence type="ECO:0000256" key="4">
    <source>
        <dbReference type="ARBA" id="ARBA00022989"/>
    </source>
</evidence>
<sequence>MRETDPAAFKAIVHHATSEALIKAQALGFSGHPPVVDNIQTELGDSFVGIIPVLMKAFKVLLVLMAFFLSSLFLYGLSYVAIMPGSVSVQKLYFDYSGIASHPVSNQIFPETHFRKTLPHILDNAPWAVADFFSKHSQWEAYNDDTIPAPRTSNRVLKPGGMYQVEVILDLPQSDINIMSGVFSVLVEILSVDGTMLASSVRSTRIPHETGWVSTIRKGVLLAPLLVGAAEETRTVKVPSFRYLVENEEMPLRYATVTLLSQENKPIEVMTGSILIGEELSSIQLLMKEWFFTCCAAGTAFIFCTHGITYLGFMAFLERQDRPRGDELSLDSGSDVVSQGNSGEDQVDT</sequence>
<dbReference type="AlphaFoldDB" id="A0AAD2FU63"/>
<keyword evidence="4 8" id="KW-1133">Transmembrane helix</keyword>
<evidence type="ECO:0000256" key="6">
    <source>
        <dbReference type="ARBA" id="ARBA00023136"/>
    </source>
</evidence>
<dbReference type="PANTHER" id="PTHR21212:SF0">
    <property type="entry name" value="SEIPIN"/>
    <property type="match status" value="1"/>
</dbReference>
<evidence type="ECO:0000313" key="10">
    <source>
        <dbReference type="Proteomes" id="UP001295423"/>
    </source>
</evidence>
<dbReference type="GO" id="GO:0005789">
    <property type="term" value="C:endoplasmic reticulum membrane"/>
    <property type="evidence" value="ECO:0007669"/>
    <property type="project" value="UniProtKB-SubCell"/>
</dbReference>
<reference evidence="9" key="1">
    <citation type="submission" date="2023-08" db="EMBL/GenBank/DDBJ databases">
        <authorList>
            <person name="Audoor S."/>
            <person name="Bilcke G."/>
        </authorList>
    </citation>
    <scope>NUCLEOTIDE SEQUENCE</scope>
</reference>
<dbReference type="GO" id="GO:0140042">
    <property type="term" value="P:lipid droplet formation"/>
    <property type="evidence" value="ECO:0007669"/>
    <property type="project" value="UniProtKB-ARBA"/>
</dbReference>
<evidence type="ECO:0000256" key="5">
    <source>
        <dbReference type="ARBA" id="ARBA00023098"/>
    </source>
</evidence>
<keyword evidence="10" id="KW-1185">Reference proteome</keyword>
<keyword evidence="2 8" id="KW-0812">Transmembrane</keyword>
<dbReference type="PANTHER" id="PTHR21212">
    <property type="entry name" value="BERNARDINELLI-SEIP CONGENITAL LIPODYSTROPHY 2 HOMOLOG BSCL2 PROTEIN"/>
    <property type="match status" value="1"/>
</dbReference>
<organism evidence="9 10">
    <name type="scientific">Cylindrotheca closterium</name>
    <dbReference type="NCBI Taxonomy" id="2856"/>
    <lineage>
        <taxon>Eukaryota</taxon>
        <taxon>Sar</taxon>
        <taxon>Stramenopiles</taxon>
        <taxon>Ochrophyta</taxon>
        <taxon>Bacillariophyta</taxon>
        <taxon>Bacillariophyceae</taxon>
        <taxon>Bacillariophycidae</taxon>
        <taxon>Bacillariales</taxon>
        <taxon>Bacillariaceae</taxon>
        <taxon>Cylindrotheca</taxon>
    </lineage>
</organism>
<dbReference type="Pfam" id="PF06775">
    <property type="entry name" value="Seipin"/>
    <property type="match status" value="1"/>
</dbReference>
<feature type="transmembrane region" description="Helical" evidence="8">
    <location>
        <begin position="290"/>
        <end position="317"/>
    </location>
</feature>
<feature type="region of interest" description="Disordered" evidence="7">
    <location>
        <begin position="325"/>
        <end position="349"/>
    </location>
</feature>